<dbReference type="Pfam" id="PF00571">
    <property type="entry name" value="CBS"/>
    <property type="match status" value="2"/>
</dbReference>
<proteinExistence type="predicted"/>
<dbReference type="InterPro" id="IPR046342">
    <property type="entry name" value="CBS_dom_sf"/>
</dbReference>
<organism evidence="4 5">
    <name type="scientific">Muricomes intestini</name>
    <dbReference type="NCBI Taxonomy" id="1796634"/>
    <lineage>
        <taxon>Bacteria</taxon>
        <taxon>Bacillati</taxon>
        <taxon>Bacillota</taxon>
        <taxon>Clostridia</taxon>
        <taxon>Lachnospirales</taxon>
        <taxon>Lachnospiraceae</taxon>
        <taxon>Muricomes</taxon>
    </lineage>
</organism>
<dbReference type="SUPFAM" id="SSF54631">
    <property type="entry name" value="CBS-domain pair"/>
    <property type="match status" value="1"/>
</dbReference>
<evidence type="ECO:0000259" key="3">
    <source>
        <dbReference type="PROSITE" id="PS51371"/>
    </source>
</evidence>
<reference evidence="4 5" key="1">
    <citation type="submission" date="2019-03" db="EMBL/GenBank/DDBJ databases">
        <title>Genomic Encyclopedia of Type Strains, Phase IV (KMG-IV): sequencing the most valuable type-strain genomes for metagenomic binning, comparative biology and taxonomic classification.</title>
        <authorList>
            <person name="Goeker M."/>
        </authorList>
    </citation>
    <scope>NUCLEOTIDE SEQUENCE [LARGE SCALE GENOMIC DNA]</scope>
    <source>
        <strain evidence="4 5">DSM 29489</strain>
    </source>
</reference>
<dbReference type="AlphaFoldDB" id="A0A4R3KII8"/>
<dbReference type="EMBL" id="SLZZ01000001">
    <property type="protein sequence ID" value="TCS82905.1"/>
    <property type="molecule type" value="Genomic_DNA"/>
</dbReference>
<protein>
    <submittedName>
        <fullName evidence="4">CBS domain-containing protein</fullName>
    </submittedName>
</protein>
<sequence length="135" mass="15574">MNILFFLKPKSEVAYIYDDFTLRQVLETMEYHKYAAIPMLNKDGEFVGTVTEGDLLWGIKSHRNLNLKSAEKIFIRDFPLKAGFDVVAADADMEDLVKKAMNQNFVPVVDDQNKFIGIITRKSIIEYCYNKLLTL</sequence>
<evidence type="ECO:0000256" key="1">
    <source>
        <dbReference type="ARBA" id="ARBA00023122"/>
    </source>
</evidence>
<comment type="caution">
    <text evidence="4">The sequence shown here is derived from an EMBL/GenBank/DDBJ whole genome shotgun (WGS) entry which is preliminary data.</text>
</comment>
<name>A0A4R3KII8_9FIRM</name>
<gene>
    <name evidence="4" type="ORF">EDD59_101318</name>
</gene>
<dbReference type="RefSeq" id="WP_132378199.1">
    <property type="nucleotide sequence ID" value="NZ_DAIQXH010000070.1"/>
</dbReference>
<accession>A0A4R3KII8</accession>
<dbReference type="PANTHER" id="PTHR43080">
    <property type="entry name" value="CBS DOMAIN-CONTAINING PROTEIN CBSX3, MITOCHONDRIAL"/>
    <property type="match status" value="1"/>
</dbReference>
<evidence type="ECO:0000313" key="4">
    <source>
        <dbReference type="EMBL" id="TCS82905.1"/>
    </source>
</evidence>
<keyword evidence="5" id="KW-1185">Reference proteome</keyword>
<dbReference type="SMART" id="SM00116">
    <property type="entry name" value="CBS"/>
    <property type="match status" value="2"/>
</dbReference>
<feature type="domain" description="CBS" evidence="3">
    <location>
        <begin position="7"/>
        <end position="69"/>
    </location>
</feature>
<dbReference type="InterPro" id="IPR051257">
    <property type="entry name" value="Diverse_CBS-Domain"/>
</dbReference>
<dbReference type="Gene3D" id="3.10.580.10">
    <property type="entry name" value="CBS-domain"/>
    <property type="match status" value="1"/>
</dbReference>
<dbReference type="PROSITE" id="PS51371">
    <property type="entry name" value="CBS"/>
    <property type="match status" value="1"/>
</dbReference>
<dbReference type="CDD" id="cd09834">
    <property type="entry name" value="CBS_pair_bac"/>
    <property type="match status" value="1"/>
</dbReference>
<evidence type="ECO:0000256" key="2">
    <source>
        <dbReference type="PROSITE-ProRule" id="PRU00703"/>
    </source>
</evidence>
<keyword evidence="1 2" id="KW-0129">CBS domain</keyword>
<dbReference type="PANTHER" id="PTHR43080:SF26">
    <property type="entry name" value="REGULATORY PROTEIN"/>
    <property type="match status" value="1"/>
</dbReference>
<evidence type="ECO:0000313" key="5">
    <source>
        <dbReference type="Proteomes" id="UP000295726"/>
    </source>
</evidence>
<dbReference type="Proteomes" id="UP000295726">
    <property type="component" value="Unassembled WGS sequence"/>
</dbReference>
<dbReference type="OrthoDB" id="384703at2"/>
<dbReference type="InterPro" id="IPR000644">
    <property type="entry name" value="CBS_dom"/>
</dbReference>